<sequence>MENGNLQVKMHLDNILRAQGKFYVLEKPVPRPKSNSPEEEFTQYFKYLADESDVMSILIFSVSSEFTDRLRDRSCHEVVKDIESQLGFYRHTGSGNHICNHLQGFTRRETLRKDRSNLRRVFVSFADLEDYDGIPDDDVPMWVLRKRQHESTLKELLEKPMANRSSLQQKVNRPYVTSEDFNSSLILQDETMDEQADDRPYWGLKEHDWEDHIRDVGSLADSFLKMREESERVRESMKKSEWLTHSTIQPQVSCPSFKVNSNSNENFLLGQDSYSKMKVEDTWFGKGVELPLQEDVRPNDEKPIEEPPTIMINSMNQTVIEKLAPPIEDSWIQHEVLPPWSDSDDSDEEFSWQVNTTEEYHDDDCLDGLRALMQDDLPEESSSDQTPPQQTVSPPLVNKDESNNGLSFSQGILRTVQGVLAQDPFWEASCQKQLVKPTSLTTYLKDLRPDSRKSDVHSARRQGENRNSKWYATLPGGSHKGKSTNPGS</sequence>
<feature type="compositionally biased region" description="Polar residues" evidence="1">
    <location>
        <begin position="383"/>
        <end position="393"/>
    </location>
</feature>
<dbReference type="Proteomes" id="UP001172457">
    <property type="component" value="Chromosome 8"/>
</dbReference>
<keyword evidence="3" id="KW-1185">Reference proteome</keyword>
<comment type="caution">
    <text evidence="2">The sequence shown here is derived from an EMBL/GenBank/DDBJ whole genome shotgun (WGS) entry which is preliminary data.</text>
</comment>
<evidence type="ECO:0000256" key="1">
    <source>
        <dbReference type="SAM" id="MobiDB-lite"/>
    </source>
</evidence>
<feature type="region of interest" description="Disordered" evidence="1">
    <location>
        <begin position="449"/>
        <end position="488"/>
    </location>
</feature>
<protein>
    <submittedName>
        <fullName evidence="2">Uncharacterized protein</fullName>
    </submittedName>
</protein>
<feature type="compositionally biased region" description="Basic and acidic residues" evidence="1">
    <location>
        <begin position="449"/>
        <end position="467"/>
    </location>
</feature>
<feature type="region of interest" description="Disordered" evidence="1">
    <location>
        <begin position="377"/>
        <end position="404"/>
    </location>
</feature>
<proteinExistence type="predicted"/>
<reference evidence="2" key="1">
    <citation type="submission" date="2023-03" db="EMBL/GenBank/DDBJ databases">
        <title>Chromosome-scale reference genome and RAD-based genetic map of yellow starthistle (Centaurea solstitialis) reveal putative structural variation and QTLs associated with invader traits.</title>
        <authorList>
            <person name="Reatini B."/>
            <person name="Cang F.A."/>
            <person name="Jiang Q."/>
            <person name="Mckibben M.T.W."/>
            <person name="Barker M.S."/>
            <person name="Rieseberg L.H."/>
            <person name="Dlugosch K.M."/>
        </authorList>
    </citation>
    <scope>NUCLEOTIDE SEQUENCE</scope>
    <source>
        <strain evidence="2">CAN-66</strain>
        <tissue evidence="2">Leaf</tissue>
    </source>
</reference>
<gene>
    <name evidence="2" type="ORF">OSB04_032218</name>
</gene>
<dbReference type="AlphaFoldDB" id="A0AA38SNN6"/>
<dbReference type="EMBL" id="JARYMX010000008">
    <property type="protein sequence ID" value="KAJ9539485.1"/>
    <property type="molecule type" value="Genomic_DNA"/>
</dbReference>
<accession>A0AA38SNN6</accession>
<evidence type="ECO:0000313" key="2">
    <source>
        <dbReference type="EMBL" id="KAJ9539485.1"/>
    </source>
</evidence>
<name>A0AA38SNN6_9ASTR</name>
<organism evidence="2 3">
    <name type="scientific">Centaurea solstitialis</name>
    <name type="common">yellow star-thistle</name>
    <dbReference type="NCBI Taxonomy" id="347529"/>
    <lineage>
        <taxon>Eukaryota</taxon>
        <taxon>Viridiplantae</taxon>
        <taxon>Streptophyta</taxon>
        <taxon>Embryophyta</taxon>
        <taxon>Tracheophyta</taxon>
        <taxon>Spermatophyta</taxon>
        <taxon>Magnoliopsida</taxon>
        <taxon>eudicotyledons</taxon>
        <taxon>Gunneridae</taxon>
        <taxon>Pentapetalae</taxon>
        <taxon>asterids</taxon>
        <taxon>campanulids</taxon>
        <taxon>Asterales</taxon>
        <taxon>Asteraceae</taxon>
        <taxon>Carduoideae</taxon>
        <taxon>Cardueae</taxon>
        <taxon>Centaureinae</taxon>
        <taxon>Centaurea</taxon>
    </lineage>
</organism>
<evidence type="ECO:0000313" key="3">
    <source>
        <dbReference type="Proteomes" id="UP001172457"/>
    </source>
</evidence>